<evidence type="ECO:0000256" key="3">
    <source>
        <dbReference type="ARBA" id="ARBA00022692"/>
    </source>
</evidence>
<keyword evidence="5 7" id="KW-1133">Transmembrane helix</keyword>
<geneLocation type="plastid" evidence="8"/>
<evidence type="ECO:0000313" key="8">
    <source>
        <dbReference type="EMBL" id="QQK55085.1"/>
    </source>
</evidence>
<accession>A0A7T6Y7N8</accession>
<dbReference type="GO" id="GO:0016020">
    <property type="term" value="C:membrane"/>
    <property type="evidence" value="ECO:0007669"/>
    <property type="project" value="UniProtKB-SubCell"/>
</dbReference>
<evidence type="ECO:0000256" key="5">
    <source>
        <dbReference type="ARBA" id="ARBA00022989"/>
    </source>
</evidence>
<keyword evidence="3 7" id="KW-0812">Transmembrane</keyword>
<name>A0A7T6Y7N8_9STRA</name>
<evidence type="ECO:0000256" key="1">
    <source>
        <dbReference type="ARBA" id="ARBA00004167"/>
    </source>
</evidence>
<keyword evidence="8" id="KW-0934">Plastid</keyword>
<dbReference type="GeneID" id="67132984"/>
<dbReference type="RefSeq" id="YP_010139290.1">
    <property type="nucleotide sequence ID" value="NC_056910.1"/>
</dbReference>
<dbReference type="Pfam" id="PF08041">
    <property type="entry name" value="PetM"/>
    <property type="match status" value="1"/>
</dbReference>
<evidence type="ECO:0000256" key="6">
    <source>
        <dbReference type="ARBA" id="ARBA00023136"/>
    </source>
</evidence>
<dbReference type="RefSeq" id="YP_010139419.1">
    <property type="nucleotide sequence ID" value="NC_056910.1"/>
</dbReference>
<evidence type="ECO:0000256" key="4">
    <source>
        <dbReference type="ARBA" id="ARBA00022982"/>
    </source>
</evidence>
<comment type="subcellular location">
    <subcellularLocation>
        <location evidence="1">Membrane</location>
        <topology evidence="1">Single-pass membrane protein</topology>
    </subcellularLocation>
</comment>
<dbReference type="SUPFAM" id="SSF103441">
    <property type="entry name" value="PetM subunit of the cytochrome b6f complex"/>
    <property type="match status" value="1"/>
</dbReference>
<dbReference type="InterPro" id="IPR012595">
    <property type="entry name" value="PetM_cyt_b6/f_cplx_su7"/>
</dbReference>
<keyword evidence="6 7" id="KW-0472">Membrane</keyword>
<dbReference type="AlphaFoldDB" id="A0A7T6Y7N8"/>
<proteinExistence type="predicted"/>
<dbReference type="EMBL" id="MW175522">
    <property type="protein sequence ID" value="QQK54956.1"/>
    <property type="molecule type" value="Genomic_DNA"/>
</dbReference>
<dbReference type="GeneID" id="67132990"/>
<evidence type="ECO:0000256" key="2">
    <source>
        <dbReference type="ARBA" id="ARBA00022448"/>
    </source>
</evidence>
<keyword evidence="2" id="KW-0813">Transport</keyword>
<sequence>MQEILITTISCLGITLFGLAIGFLFLKVQSSN</sequence>
<reference evidence="8" key="1">
    <citation type="submission" date="2020-10" db="EMBL/GenBank/DDBJ databases">
        <title>Complete chloroplast genome of the Synurophyceae Poterioochromonas malhamensis (Pringsheim) R.A.Andersen 2017 from Van Lake in Eastern Anatolia.</title>
        <authorList>
            <person name="Gastineau R."/>
            <person name="Yilmaz E."/>
            <person name="Solak C.N."/>
            <person name="Lemieux C."/>
            <person name="Turmel M."/>
            <person name="Witkowski A."/>
        </authorList>
    </citation>
    <scope>NUCLEOTIDE SEQUENCE</scope>
    <source>
        <strain evidence="8">SZCZR2049</strain>
    </source>
</reference>
<evidence type="ECO:0000256" key="7">
    <source>
        <dbReference type="SAM" id="Phobius"/>
    </source>
</evidence>
<keyword evidence="4" id="KW-0249">Electron transport</keyword>
<dbReference type="GO" id="GO:0009512">
    <property type="term" value="C:cytochrome b6f complex"/>
    <property type="evidence" value="ECO:0007669"/>
    <property type="project" value="InterPro"/>
</dbReference>
<dbReference type="EMBL" id="MW175522">
    <property type="protein sequence ID" value="QQK55085.1"/>
    <property type="molecule type" value="Genomic_DNA"/>
</dbReference>
<gene>
    <name evidence="8" type="primary">petM</name>
</gene>
<organism evidence="8">
    <name type="scientific">Poterioochromonas malhamensis</name>
    <dbReference type="NCBI Taxonomy" id="88167"/>
    <lineage>
        <taxon>Eukaryota</taxon>
        <taxon>Sar</taxon>
        <taxon>Stramenopiles</taxon>
        <taxon>Ochrophyta</taxon>
        <taxon>Synurophyceae</taxon>
        <taxon>Ochromonadales</taxon>
        <taxon>Ochromonadaceae</taxon>
        <taxon>Poterioochromonas</taxon>
    </lineage>
</organism>
<feature type="transmembrane region" description="Helical" evidence="7">
    <location>
        <begin position="6"/>
        <end position="26"/>
    </location>
</feature>
<protein>
    <submittedName>
        <fullName evidence="8">Subunit VII of cytochrome b6/f complex</fullName>
    </submittedName>
</protein>